<keyword evidence="1" id="KW-0472">Membrane</keyword>
<dbReference type="Proteomes" id="UP000198984">
    <property type="component" value="Unassembled WGS sequence"/>
</dbReference>
<keyword evidence="1" id="KW-0812">Transmembrane</keyword>
<dbReference type="EMBL" id="FOBB01000001">
    <property type="protein sequence ID" value="SEK44132.1"/>
    <property type="molecule type" value="Genomic_DNA"/>
</dbReference>
<protein>
    <recommendedName>
        <fullName evidence="4">DoxX protein</fullName>
    </recommendedName>
</protein>
<accession>A0A1H7H4B8</accession>
<keyword evidence="1" id="KW-1133">Transmembrane helix</keyword>
<reference evidence="2 3" key="1">
    <citation type="submission" date="2016-10" db="EMBL/GenBank/DDBJ databases">
        <authorList>
            <person name="de Groot N.N."/>
        </authorList>
    </citation>
    <scope>NUCLEOTIDE SEQUENCE [LARGE SCALE GENOMIC DNA]</scope>
    <source>
        <strain evidence="2 3">DSM 21039</strain>
    </source>
</reference>
<name>A0A1H7H4B8_9BACT</name>
<evidence type="ECO:0008006" key="4">
    <source>
        <dbReference type="Google" id="ProtNLM"/>
    </source>
</evidence>
<feature type="transmembrane region" description="Helical" evidence="1">
    <location>
        <begin position="285"/>
        <end position="302"/>
    </location>
</feature>
<organism evidence="2 3">
    <name type="scientific">Chitinophaga rupis</name>
    <dbReference type="NCBI Taxonomy" id="573321"/>
    <lineage>
        <taxon>Bacteria</taxon>
        <taxon>Pseudomonadati</taxon>
        <taxon>Bacteroidota</taxon>
        <taxon>Chitinophagia</taxon>
        <taxon>Chitinophagales</taxon>
        <taxon>Chitinophagaceae</taxon>
        <taxon>Chitinophaga</taxon>
    </lineage>
</organism>
<feature type="transmembrane region" description="Helical" evidence="1">
    <location>
        <begin position="178"/>
        <end position="205"/>
    </location>
</feature>
<feature type="transmembrane region" description="Helical" evidence="1">
    <location>
        <begin position="95"/>
        <end position="115"/>
    </location>
</feature>
<evidence type="ECO:0000256" key="1">
    <source>
        <dbReference type="SAM" id="Phobius"/>
    </source>
</evidence>
<dbReference type="AlphaFoldDB" id="A0A1H7H4B8"/>
<keyword evidence="3" id="KW-1185">Reference proteome</keyword>
<evidence type="ECO:0000313" key="2">
    <source>
        <dbReference type="EMBL" id="SEK44132.1"/>
    </source>
</evidence>
<feature type="transmembrane region" description="Helical" evidence="1">
    <location>
        <begin position="136"/>
        <end position="158"/>
    </location>
</feature>
<dbReference type="STRING" id="573321.SAMN04488505_101205"/>
<gene>
    <name evidence="2" type="ORF">SAMN04488505_101205</name>
</gene>
<dbReference type="RefSeq" id="WP_202909103.1">
    <property type="nucleotide sequence ID" value="NZ_FOBB01000001.1"/>
</dbReference>
<feature type="transmembrane region" description="Helical" evidence="1">
    <location>
        <begin position="212"/>
        <end position="231"/>
    </location>
</feature>
<sequence length="547" mass="62881">MSTITIPEIHAARNNQLPPLPGISTPWKTYELIAFRIAFIFFVAISIPNNAEWYSHVFHINWARLHYRDLYDIARFGSGINVFGNTIFGSPLYGYANWIITFLVSVAGGLIWTVIDSRRKDPPLEYNQLYYWLRVVVRYRAGIGIIGFGFTKLLPVQMPFPSLGLLNTNFGDFSAQKIYWLIIGIVPWYQVFAGIVEVTAGTLLFFRKTTTLGAALLVGALGDIVYVNFAYDGGVHVYSSYFVLLGAFLLVQDVPKLYRYWIKEEYTIPVYYFPVFSKGWQYARVALKTGVIVLFLGVLYYLQLVNYKYDPYKQPSTAGVRALRGNYRVTEFRINNRVIPYDPTDSIRWQRVTFEKWTSLTYTVNRATFIDLSNGGGDPMRDINRTFELTGTGGGQRVFHYYADSIDHVLYLQDKYKAIPDRRNRVAGVGGDQNYDLNAGRPLAKEGRKHDLDTTDRNWISPTAWSHIGDENHMIDKTVWTARRDREFAVPLKNEHRNRMVLQYETTDGSHVILKGVDEHKDSIYVVLDRINRPYQVKPSTLDAGKY</sequence>
<feature type="transmembrane region" description="Helical" evidence="1">
    <location>
        <begin position="33"/>
        <end position="51"/>
    </location>
</feature>
<evidence type="ECO:0000313" key="3">
    <source>
        <dbReference type="Proteomes" id="UP000198984"/>
    </source>
</evidence>
<proteinExistence type="predicted"/>